<keyword evidence="3" id="KW-1185">Reference proteome</keyword>
<reference evidence="2 3" key="1">
    <citation type="submission" date="2021-09" db="EMBL/GenBank/DDBJ databases">
        <title>Whole genome sequence of Nocardioides sp. GBK3QG-3.</title>
        <authorList>
            <person name="Tuo L."/>
        </authorList>
    </citation>
    <scope>NUCLEOTIDE SEQUENCE [LARGE SCALE GENOMIC DNA]</scope>
    <source>
        <strain evidence="2 3">GBK3QG-3</strain>
    </source>
</reference>
<evidence type="ECO:0000313" key="3">
    <source>
        <dbReference type="Proteomes" id="UP000780875"/>
    </source>
</evidence>
<proteinExistence type="predicted"/>
<evidence type="ECO:0000259" key="1">
    <source>
        <dbReference type="Pfam" id="PF18593"/>
    </source>
</evidence>
<feature type="domain" description="CdiI immunity protein" evidence="1">
    <location>
        <begin position="6"/>
        <end position="88"/>
    </location>
</feature>
<evidence type="ECO:0000313" key="2">
    <source>
        <dbReference type="EMBL" id="MBZ5737639.1"/>
    </source>
</evidence>
<gene>
    <name evidence="2" type="ORF">K8U61_05645</name>
</gene>
<accession>A0ABS7U9W4</accession>
<comment type="caution">
    <text evidence="2">The sequence shown here is derived from an EMBL/GenBank/DDBJ whole genome shotgun (WGS) entry which is preliminary data.</text>
</comment>
<sequence>MLTSPLENLVGAYFHQDMFDLYDDEFAAVDAFVASDPERARALPNEVARVLHENSTEDELEALLRGFGLAFSTGGVTYREWLTQIADHVRAST</sequence>
<dbReference type="InterPro" id="IPR041129">
    <property type="entry name" value="CdiI_2"/>
</dbReference>
<organism evidence="2 3">
    <name type="scientific">Nocardioides mangrovi</name>
    <dbReference type="NCBI Taxonomy" id="2874580"/>
    <lineage>
        <taxon>Bacteria</taxon>
        <taxon>Bacillati</taxon>
        <taxon>Actinomycetota</taxon>
        <taxon>Actinomycetes</taxon>
        <taxon>Propionibacteriales</taxon>
        <taxon>Nocardioidaceae</taxon>
        <taxon>Nocardioides</taxon>
    </lineage>
</organism>
<dbReference type="EMBL" id="JAIQZJ010000002">
    <property type="protein sequence ID" value="MBZ5737639.1"/>
    <property type="molecule type" value="Genomic_DNA"/>
</dbReference>
<dbReference type="Proteomes" id="UP000780875">
    <property type="component" value="Unassembled WGS sequence"/>
</dbReference>
<protein>
    <recommendedName>
        <fullName evidence="1">CdiI immunity protein domain-containing protein</fullName>
    </recommendedName>
</protein>
<dbReference type="Pfam" id="PF18593">
    <property type="entry name" value="CdiI_2"/>
    <property type="match status" value="1"/>
</dbReference>
<name>A0ABS7U9W4_9ACTN</name>